<dbReference type="OrthoDB" id="6474893at2759"/>
<feature type="transmembrane region" description="Helical" evidence="1">
    <location>
        <begin position="116"/>
        <end position="136"/>
    </location>
</feature>
<dbReference type="EnsemblMetazoa" id="SSS_4810s_mrna">
    <property type="protein sequence ID" value="KAF7495072.1"/>
    <property type="gene ID" value="SSS_4810"/>
</dbReference>
<organism evidence="2">
    <name type="scientific">Sarcoptes scabiei</name>
    <name type="common">Itch mite</name>
    <name type="synonym">Acarus scabiei</name>
    <dbReference type="NCBI Taxonomy" id="52283"/>
    <lineage>
        <taxon>Eukaryota</taxon>
        <taxon>Metazoa</taxon>
        <taxon>Ecdysozoa</taxon>
        <taxon>Arthropoda</taxon>
        <taxon>Chelicerata</taxon>
        <taxon>Arachnida</taxon>
        <taxon>Acari</taxon>
        <taxon>Acariformes</taxon>
        <taxon>Sarcoptiformes</taxon>
        <taxon>Astigmata</taxon>
        <taxon>Psoroptidia</taxon>
        <taxon>Sarcoptoidea</taxon>
        <taxon>Sarcoptidae</taxon>
        <taxon>Sarcoptinae</taxon>
        <taxon>Sarcoptes</taxon>
    </lineage>
</organism>
<feature type="transmembrane region" description="Helical" evidence="1">
    <location>
        <begin position="211"/>
        <end position="232"/>
    </location>
</feature>
<sequence>MNEISFSKSKIKSLASNKVSEIIEIKVQLFTTTTTATTTTITTNSDLMEREIESILDLHHYHGIKAKQNRTKIMWILFIYFWIDYSWSIYVVTNMIDPNDCMFINVACLALPEAPLSMNLAWLNYRTILFTLYNYWFFDKQQWLKSVDDLYLKLKVNNLQIETDKIRKKFFPIYRISIFLTASYSIIYSIMAKKRSLLEFFISNIHVLTPTYFLGFFFIQNYLLNTICIELLQTFKLKSIECFRSQRNDYDLFKTFYNLYLLIFEARKYFYVFYTLSSIFLFASCLCLYYCLICSNLIGYNYFGIGFVMITFLFFAIYISWFTGKIDHESKSISETIYKIINFEIYEQNSSAFEKKFIIETTKMIDTLDRSMGIKVIGQSINATTIIQFITLFFSLGTIVFR</sequence>
<evidence type="ECO:0000313" key="4">
    <source>
        <dbReference type="Proteomes" id="UP000070412"/>
    </source>
</evidence>
<dbReference type="EMBL" id="WVUK01000050">
    <property type="protein sequence ID" value="KAF7495072.1"/>
    <property type="molecule type" value="Genomic_DNA"/>
</dbReference>
<dbReference type="AlphaFoldDB" id="A0A834VEZ9"/>
<protein>
    <submittedName>
        <fullName evidence="2 3">Uncharacterized protein</fullName>
    </submittedName>
</protein>
<feature type="transmembrane region" description="Helical" evidence="1">
    <location>
        <begin position="269"/>
        <end position="292"/>
    </location>
</feature>
<keyword evidence="1" id="KW-0472">Membrane</keyword>
<feature type="transmembrane region" description="Helical" evidence="1">
    <location>
        <begin position="73"/>
        <end position="96"/>
    </location>
</feature>
<keyword evidence="1" id="KW-1133">Transmembrane helix</keyword>
<reference evidence="3" key="3">
    <citation type="submission" date="2022-06" db="UniProtKB">
        <authorList>
            <consortium name="EnsemblMetazoa"/>
        </authorList>
    </citation>
    <scope>IDENTIFICATION</scope>
</reference>
<dbReference type="Proteomes" id="UP000070412">
    <property type="component" value="Unassembled WGS sequence"/>
</dbReference>
<name>A0A834VEZ9_SARSC</name>
<accession>A0A834VEZ9</accession>
<proteinExistence type="predicted"/>
<keyword evidence="4" id="KW-1185">Reference proteome</keyword>
<evidence type="ECO:0000313" key="2">
    <source>
        <dbReference type="EMBL" id="KAF7495072.1"/>
    </source>
</evidence>
<evidence type="ECO:0000256" key="1">
    <source>
        <dbReference type="SAM" id="Phobius"/>
    </source>
</evidence>
<reference evidence="2" key="2">
    <citation type="submission" date="2020-01" db="EMBL/GenBank/DDBJ databases">
        <authorList>
            <person name="Korhonen P.K.K."/>
            <person name="Guangxu M.G."/>
            <person name="Wang T.W."/>
            <person name="Stroehlein A.J.S."/>
            <person name="Young N.D."/>
            <person name="Ang C.-S.A."/>
            <person name="Fernando D.W.F."/>
            <person name="Lu H.L."/>
            <person name="Taylor S.T."/>
            <person name="Ehtesham M.E.M."/>
            <person name="Najaraj S.H.N."/>
            <person name="Harsha G.H.G."/>
            <person name="Madugundu A.M."/>
            <person name="Renuse S.R."/>
            <person name="Holt D.H."/>
            <person name="Pandey A.P."/>
            <person name="Papenfuss A.P."/>
            <person name="Gasser R.B.G."/>
            <person name="Fischer K.F."/>
        </authorList>
    </citation>
    <scope>NUCLEOTIDE SEQUENCE</scope>
    <source>
        <strain evidence="2">SSS_KF_BRIS2020</strain>
    </source>
</reference>
<reference evidence="4" key="1">
    <citation type="journal article" date="2020" name="PLoS Negl. Trop. Dis.">
        <title>High-quality nuclear genome for Sarcoptes scabiei-A critical resource for a neglected parasite.</title>
        <authorList>
            <person name="Korhonen P.K."/>
            <person name="Gasser R.B."/>
            <person name="Ma G."/>
            <person name="Wang T."/>
            <person name="Stroehlein A.J."/>
            <person name="Young N.D."/>
            <person name="Ang C.S."/>
            <person name="Fernando D.D."/>
            <person name="Lu H.C."/>
            <person name="Taylor S."/>
            <person name="Reynolds S.L."/>
            <person name="Mofiz E."/>
            <person name="Najaraj S.H."/>
            <person name="Gowda H."/>
            <person name="Madugundu A."/>
            <person name="Renuse S."/>
            <person name="Holt D."/>
            <person name="Pandey A."/>
            <person name="Papenfuss A.T."/>
            <person name="Fischer K."/>
        </authorList>
    </citation>
    <scope>NUCLEOTIDE SEQUENCE [LARGE SCALE GENOMIC DNA]</scope>
</reference>
<keyword evidence="1" id="KW-0812">Transmembrane</keyword>
<feature type="transmembrane region" description="Helical" evidence="1">
    <location>
        <begin position="173"/>
        <end position="191"/>
    </location>
</feature>
<evidence type="ECO:0000313" key="3">
    <source>
        <dbReference type="EnsemblMetazoa" id="KAF7495072.1"/>
    </source>
</evidence>
<feature type="transmembrane region" description="Helical" evidence="1">
    <location>
        <begin position="380"/>
        <end position="401"/>
    </location>
</feature>
<gene>
    <name evidence="2" type="ORF">SSS_4810</name>
</gene>
<feature type="transmembrane region" description="Helical" evidence="1">
    <location>
        <begin position="298"/>
        <end position="321"/>
    </location>
</feature>